<dbReference type="AlphaFoldDB" id="A0A804LWT4"/>
<dbReference type="Proteomes" id="UP000007305">
    <property type="component" value="Chromosome 1"/>
</dbReference>
<feature type="transmembrane region" description="Helical" evidence="1">
    <location>
        <begin position="47"/>
        <end position="67"/>
    </location>
</feature>
<evidence type="ECO:0000313" key="2">
    <source>
        <dbReference type="EnsemblPlants" id="Zm00001eb042210_P001"/>
    </source>
</evidence>
<organism evidence="2 3">
    <name type="scientific">Zea mays</name>
    <name type="common">Maize</name>
    <dbReference type="NCBI Taxonomy" id="4577"/>
    <lineage>
        <taxon>Eukaryota</taxon>
        <taxon>Viridiplantae</taxon>
        <taxon>Streptophyta</taxon>
        <taxon>Embryophyta</taxon>
        <taxon>Tracheophyta</taxon>
        <taxon>Spermatophyta</taxon>
        <taxon>Magnoliopsida</taxon>
        <taxon>Liliopsida</taxon>
        <taxon>Poales</taxon>
        <taxon>Poaceae</taxon>
        <taxon>PACMAD clade</taxon>
        <taxon>Panicoideae</taxon>
        <taxon>Andropogonodae</taxon>
        <taxon>Andropogoneae</taxon>
        <taxon>Tripsacinae</taxon>
        <taxon>Zea</taxon>
    </lineage>
</organism>
<evidence type="ECO:0000313" key="3">
    <source>
        <dbReference type="Proteomes" id="UP000007305"/>
    </source>
</evidence>
<reference evidence="2" key="2">
    <citation type="submission" date="2019-07" db="EMBL/GenBank/DDBJ databases">
        <authorList>
            <person name="Seetharam A."/>
            <person name="Woodhouse M."/>
            <person name="Cannon E."/>
        </authorList>
    </citation>
    <scope>NUCLEOTIDE SEQUENCE [LARGE SCALE GENOMIC DNA]</scope>
    <source>
        <strain evidence="2">cv. B73</strain>
    </source>
</reference>
<dbReference type="EnsemblPlants" id="Zm00001eb042210_T001">
    <property type="protein sequence ID" value="Zm00001eb042210_P001"/>
    <property type="gene ID" value="Zm00001eb042210"/>
</dbReference>
<dbReference type="Gramene" id="Zm00001eb042210_T001">
    <property type="protein sequence ID" value="Zm00001eb042210_P001"/>
    <property type="gene ID" value="Zm00001eb042210"/>
</dbReference>
<proteinExistence type="predicted"/>
<keyword evidence="1" id="KW-1133">Transmembrane helix</keyword>
<keyword evidence="1" id="KW-0472">Membrane</keyword>
<evidence type="ECO:0000256" key="1">
    <source>
        <dbReference type="SAM" id="Phobius"/>
    </source>
</evidence>
<keyword evidence="3" id="KW-1185">Reference proteome</keyword>
<reference evidence="3" key="1">
    <citation type="submission" date="2015-12" db="EMBL/GenBank/DDBJ databases">
        <title>Update maize B73 reference genome by single molecule sequencing technologies.</title>
        <authorList>
            <consortium name="Maize Genome Sequencing Project"/>
            <person name="Ware D."/>
        </authorList>
    </citation>
    <scope>NUCLEOTIDE SEQUENCE [LARGE SCALE GENOMIC DNA]</scope>
    <source>
        <strain evidence="3">cv. B73</strain>
    </source>
</reference>
<reference evidence="2" key="3">
    <citation type="submission" date="2021-05" db="UniProtKB">
        <authorList>
            <consortium name="EnsemblPlants"/>
        </authorList>
    </citation>
    <scope>IDENTIFICATION</scope>
    <source>
        <strain evidence="2">cv. B73</strain>
    </source>
</reference>
<dbReference type="InParanoid" id="A0A804LWT4"/>
<keyword evidence="1" id="KW-0812">Transmembrane</keyword>
<protein>
    <submittedName>
        <fullName evidence="2">Uncharacterized protein</fullName>
    </submittedName>
</protein>
<name>A0A804LWT4_MAIZE</name>
<sequence length="149" mass="16360">MGTQLRSAGSLSGSASLQPCMLRTPTTGARRLFISNRRKGAHLWRECHIAFATFGSLLVPAAALLIVTQTRLLATPAPSTCLSPAAPTAFDLHSTLFVALRSASPSQRRFRVPSNTLSVSVALSYAHQWRTCQFLSVKDTHIQYRHKRK</sequence>
<accession>A0A804LWT4</accession>